<gene>
    <name evidence="2" type="ORF">IAB31_10560</name>
</gene>
<dbReference type="PROSITE" id="PS51186">
    <property type="entry name" value="GNAT"/>
    <property type="match status" value="1"/>
</dbReference>
<dbReference type="Pfam" id="PF00583">
    <property type="entry name" value="Acetyltransf_1"/>
    <property type="match status" value="1"/>
</dbReference>
<comment type="caution">
    <text evidence="2">The sequence shown here is derived from an EMBL/GenBank/DDBJ whole genome shotgun (WGS) entry which is preliminary data.</text>
</comment>
<evidence type="ECO:0000313" key="2">
    <source>
        <dbReference type="EMBL" id="HIR14348.1"/>
    </source>
</evidence>
<accession>A0A9D1ADQ2</accession>
<dbReference type="SUPFAM" id="SSF55729">
    <property type="entry name" value="Acyl-CoA N-acyltransferases (Nat)"/>
    <property type="match status" value="1"/>
</dbReference>
<dbReference type="Gene3D" id="3.40.630.30">
    <property type="match status" value="1"/>
</dbReference>
<organism evidence="2 3">
    <name type="scientific">Candidatus Choladousia intestinavium</name>
    <dbReference type="NCBI Taxonomy" id="2840727"/>
    <lineage>
        <taxon>Bacteria</taxon>
        <taxon>Bacillati</taxon>
        <taxon>Bacillota</taxon>
        <taxon>Clostridia</taxon>
        <taxon>Lachnospirales</taxon>
        <taxon>Lachnospiraceae</taxon>
        <taxon>Lachnospiraceae incertae sedis</taxon>
        <taxon>Candidatus Choladousia</taxon>
    </lineage>
</organism>
<proteinExistence type="predicted"/>
<evidence type="ECO:0000259" key="1">
    <source>
        <dbReference type="PROSITE" id="PS51186"/>
    </source>
</evidence>
<dbReference type="CDD" id="cd04301">
    <property type="entry name" value="NAT_SF"/>
    <property type="match status" value="1"/>
</dbReference>
<reference evidence="2" key="2">
    <citation type="journal article" date="2021" name="PeerJ">
        <title>Extensive microbial diversity within the chicken gut microbiome revealed by metagenomics and culture.</title>
        <authorList>
            <person name="Gilroy R."/>
            <person name="Ravi A."/>
            <person name="Getino M."/>
            <person name="Pursley I."/>
            <person name="Horton D.L."/>
            <person name="Alikhan N.F."/>
            <person name="Baker D."/>
            <person name="Gharbi K."/>
            <person name="Hall N."/>
            <person name="Watson M."/>
            <person name="Adriaenssens E.M."/>
            <person name="Foster-Nyarko E."/>
            <person name="Jarju S."/>
            <person name="Secka A."/>
            <person name="Antonio M."/>
            <person name="Oren A."/>
            <person name="Chaudhuri R.R."/>
            <person name="La Ragione R."/>
            <person name="Hildebrand F."/>
            <person name="Pallen M.J."/>
        </authorList>
    </citation>
    <scope>NUCLEOTIDE SEQUENCE</scope>
    <source>
        <strain evidence="2">ChiSjej4B22-8148</strain>
    </source>
</reference>
<dbReference type="Proteomes" id="UP000886757">
    <property type="component" value="Unassembled WGS sequence"/>
</dbReference>
<dbReference type="InterPro" id="IPR000182">
    <property type="entry name" value="GNAT_dom"/>
</dbReference>
<dbReference type="GO" id="GO:0016747">
    <property type="term" value="F:acyltransferase activity, transferring groups other than amino-acyl groups"/>
    <property type="evidence" value="ECO:0007669"/>
    <property type="project" value="InterPro"/>
</dbReference>
<feature type="domain" description="N-acetyltransferase" evidence="1">
    <location>
        <begin position="2"/>
        <end position="167"/>
    </location>
</feature>
<sequence length="171" mass="19417">MYLLKLAQTQEAAECYGMIQDAKAFQKEQGFTQWTEDYPNEQTILEDIEMKKGYVLTADQQIAGYVCIDFSGEPAYAQIDGAWSSGQPYAVVHRMAFSRKYRGRGMSSIAWSLIEALCVSKDVNYIRVDTDFQNKRMQHILQKNGFSKRGIVIFQGSGKLAYDKVIRSDAP</sequence>
<protein>
    <submittedName>
        <fullName evidence="2">GNAT family N-acetyltransferase</fullName>
    </submittedName>
</protein>
<dbReference type="InterPro" id="IPR016181">
    <property type="entry name" value="Acyl_CoA_acyltransferase"/>
</dbReference>
<dbReference type="AlphaFoldDB" id="A0A9D1ADQ2"/>
<name>A0A9D1ADQ2_9FIRM</name>
<dbReference type="EMBL" id="DVGK01000117">
    <property type="protein sequence ID" value="HIR14348.1"/>
    <property type="molecule type" value="Genomic_DNA"/>
</dbReference>
<reference evidence="2" key="1">
    <citation type="submission" date="2020-10" db="EMBL/GenBank/DDBJ databases">
        <authorList>
            <person name="Gilroy R."/>
        </authorList>
    </citation>
    <scope>NUCLEOTIDE SEQUENCE</scope>
    <source>
        <strain evidence="2">ChiSjej4B22-8148</strain>
    </source>
</reference>
<evidence type="ECO:0000313" key="3">
    <source>
        <dbReference type="Proteomes" id="UP000886757"/>
    </source>
</evidence>